<evidence type="ECO:0000313" key="1">
    <source>
        <dbReference type="EMBL" id="SES43034.1"/>
    </source>
</evidence>
<evidence type="ECO:0000313" key="2">
    <source>
        <dbReference type="Proteomes" id="UP000199028"/>
    </source>
</evidence>
<dbReference type="AlphaFoldDB" id="A0A1H9XAA4"/>
<proteinExistence type="predicted"/>
<name>A0A1H9XAA4_9PSEU</name>
<keyword evidence="2" id="KW-1185">Reference proteome</keyword>
<dbReference type="EMBL" id="FOFT01000014">
    <property type="protein sequence ID" value="SES43034.1"/>
    <property type="molecule type" value="Genomic_DNA"/>
</dbReference>
<organism evidence="1 2">
    <name type="scientific">Lentzea flaviverrucosa</name>
    <dbReference type="NCBI Taxonomy" id="200379"/>
    <lineage>
        <taxon>Bacteria</taxon>
        <taxon>Bacillati</taxon>
        <taxon>Actinomycetota</taxon>
        <taxon>Actinomycetes</taxon>
        <taxon>Pseudonocardiales</taxon>
        <taxon>Pseudonocardiaceae</taxon>
        <taxon>Lentzea</taxon>
    </lineage>
</organism>
<dbReference type="Proteomes" id="UP000199028">
    <property type="component" value="Unassembled WGS sequence"/>
</dbReference>
<protein>
    <submittedName>
        <fullName evidence="1">Uncharacterized protein</fullName>
    </submittedName>
</protein>
<gene>
    <name evidence="1" type="ORF">SAMN05216195_11431</name>
</gene>
<sequence>MPTTQRGHDLVSLLDGVDGCVSGVFTRDYAWRSSGTSYVTVEFVADGIEFEGRWVVFRNPAFIETWNFGGYPSSHAQAKSFRGLHRVAASRVREITYDRANCVT</sequence>
<accession>A0A1H9XAA4</accession>
<reference evidence="2" key="1">
    <citation type="submission" date="2016-10" db="EMBL/GenBank/DDBJ databases">
        <authorList>
            <person name="Varghese N."/>
            <person name="Submissions S."/>
        </authorList>
    </citation>
    <scope>NUCLEOTIDE SEQUENCE [LARGE SCALE GENOMIC DNA]</scope>
    <source>
        <strain evidence="2">CGMCC 4.578</strain>
    </source>
</reference>
<dbReference type="RefSeq" id="WP_090070141.1">
    <property type="nucleotide sequence ID" value="NZ_FOFT01000014.1"/>
</dbReference>